<organism evidence="1 2">
    <name type="scientific">Rangifer tarandus platyrhynchus</name>
    <name type="common">Svalbard reindeer</name>
    <dbReference type="NCBI Taxonomy" id="3082113"/>
    <lineage>
        <taxon>Eukaryota</taxon>
        <taxon>Metazoa</taxon>
        <taxon>Chordata</taxon>
        <taxon>Craniata</taxon>
        <taxon>Vertebrata</taxon>
        <taxon>Euteleostomi</taxon>
        <taxon>Mammalia</taxon>
        <taxon>Eutheria</taxon>
        <taxon>Laurasiatheria</taxon>
        <taxon>Artiodactyla</taxon>
        <taxon>Ruminantia</taxon>
        <taxon>Pecora</taxon>
        <taxon>Cervidae</taxon>
        <taxon>Odocoileinae</taxon>
        <taxon>Rangifer</taxon>
    </lineage>
</organism>
<evidence type="ECO:0000313" key="2">
    <source>
        <dbReference type="Proteomes" id="UP001176941"/>
    </source>
</evidence>
<accession>A0ABN8Z0B6</accession>
<name>A0ABN8Z0B6_RANTA</name>
<dbReference type="EMBL" id="OX459962">
    <property type="protein sequence ID" value="CAI9166616.1"/>
    <property type="molecule type" value="Genomic_DNA"/>
</dbReference>
<reference evidence="1" key="1">
    <citation type="submission" date="2023-04" db="EMBL/GenBank/DDBJ databases">
        <authorList>
            <consortium name="ELIXIR-Norway"/>
        </authorList>
    </citation>
    <scope>NUCLEOTIDE SEQUENCE [LARGE SCALE GENOMIC DNA]</scope>
</reference>
<sequence length="132" mass="14758">MHTQRRPRTLSSPFLQVPSVHIASRKLPGDISMRLLPTHCLQGYRKESLGVTGAIIYPKALLDSECQRAANLHDWLVAQAPDRHGSPRASSQSQRCTQTHLCPFPMQQPVEPDLHHGEWVSCTGLQHHEEAG</sequence>
<dbReference type="Proteomes" id="UP001176941">
    <property type="component" value="Chromosome 26"/>
</dbReference>
<gene>
    <name evidence="1" type="ORF">MRATA1EN1_LOCUS15578</name>
</gene>
<keyword evidence="2" id="KW-1185">Reference proteome</keyword>
<protein>
    <submittedName>
        <fullName evidence="1">Uncharacterized protein</fullName>
    </submittedName>
</protein>
<proteinExistence type="predicted"/>
<evidence type="ECO:0000313" key="1">
    <source>
        <dbReference type="EMBL" id="CAI9166616.1"/>
    </source>
</evidence>